<gene>
    <name evidence="1" type="ORF">GCM10011507_33390</name>
</gene>
<evidence type="ECO:0000313" key="2">
    <source>
        <dbReference type="Proteomes" id="UP000648801"/>
    </source>
</evidence>
<dbReference type="EMBL" id="BMJB01000003">
    <property type="protein sequence ID" value="GGA79462.1"/>
    <property type="molecule type" value="Genomic_DNA"/>
</dbReference>
<name>A0A916S173_9BACT</name>
<reference evidence="1" key="1">
    <citation type="journal article" date="2014" name="Int. J. Syst. Evol. Microbiol.">
        <title>Complete genome sequence of Corynebacterium casei LMG S-19264T (=DSM 44701T), isolated from a smear-ripened cheese.</title>
        <authorList>
            <consortium name="US DOE Joint Genome Institute (JGI-PGF)"/>
            <person name="Walter F."/>
            <person name="Albersmeier A."/>
            <person name="Kalinowski J."/>
            <person name="Ruckert C."/>
        </authorList>
    </citation>
    <scope>NUCLEOTIDE SEQUENCE</scope>
    <source>
        <strain evidence="1">CGMCC 1.15447</strain>
    </source>
</reference>
<protein>
    <submittedName>
        <fullName evidence="1">Uncharacterized protein</fullName>
    </submittedName>
</protein>
<organism evidence="1 2">
    <name type="scientific">Edaphobacter acidisoli</name>
    <dbReference type="NCBI Taxonomy" id="2040573"/>
    <lineage>
        <taxon>Bacteria</taxon>
        <taxon>Pseudomonadati</taxon>
        <taxon>Acidobacteriota</taxon>
        <taxon>Terriglobia</taxon>
        <taxon>Terriglobales</taxon>
        <taxon>Acidobacteriaceae</taxon>
        <taxon>Edaphobacter</taxon>
    </lineage>
</organism>
<accession>A0A916S173</accession>
<sequence>MYISAMMRKTPGTTSIRWNEQDLRLIEQLKRKKGITKTSELAREGLRALAEKEGLTLSRGTKS</sequence>
<dbReference type="AlphaFoldDB" id="A0A916S173"/>
<dbReference type="Proteomes" id="UP000648801">
    <property type="component" value="Unassembled WGS sequence"/>
</dbReference>
<evidence type="ECO:0000313" key="1">
    <source>
        <dbReference type="EMBL" id="GGA79462.1"/>
    </source>
</evidence>
<reference evidence="1" key="2">
    <citation type="submission" date="2020-09" db="EMBL/GenBank/DDBJ databases">
        <authorList>
            <person name="Sun Q."/>
            <person name="Zhou Y."/>
        </authorList>
    </citation>
    <scope>NUCLEOTIDE SEQUENCE</scope>
    <source>
        <strain evidence="1">CGMCC 1.15447</strain>
    </source>
</reference>
<keyword evidence="2" id="KW-1185">Reference proteome</keyword>
<comment type="caution">
    <text evidence="1">The sequence shown here is derived from an EMBL/GenBank/DDBJ whole genome shotgun (WGS) entry which is preliminary data.</text>
</comment>
<proteinExistence type="predicted"/>